<dbReference type="SUPFAM" id="SSF48452">
    <property type="entry name" value="TPR-like"/>
    <property type="match status" value="1"/>
</dbReference>
<dbReference type="InterPro" id="IPR001680">
    <property type="entry name" value="WD40_rpt"/>
</dbReference>
<feature type="repeat" description="WD" evidence="3">
    <location>
        <begin position="1512"/>
        <end position="1543"/>
    </location>
</feature>
<dbReference type="InterPro" id="IPR015943">
    <property type="entry name" value="WD40/YVTN_repeat-like_dom_sf"/>
</dbReference>
<feature type="repeat" description="WD" evidence="3">
    <location>
        <begin position="1635"/>
        <end position="1676"/>
    </location>
</feature>
<dbReference type="Gene3D" id="2.130.10.10">
    <property type="entry name" value="YVTN repeat-like/Quinoprotein amine dehydrogenase"/>
    <property type="match status" value="5"/>
</dbReference>
<dbReference type="Proteomes" id="UP000010472">
    <property type="component" value="Chromosome"/>
</dbReference>
<feature type="repeat" description="WD" evidence="3">
    <location>
        <begin position="1214"/>
        <end position="1246"/>
    </location>
</feature>
<organism evidence="5 6">
    <name type="scientific">Crinalium epipsammum PCC 9333</name>
    <dbReference type="NCBI Taxonomy" id="1173022"/>
    <lineage>
        <taxon>Bacteria</taxon>
        <taxon>Bacillati</taxon>
        <taxon>Cyanobacteriota</taxon>
        <taxon>Cyanophyceae</taxon>
        <taxon>Gomontiellales</taxon>
        <taxon>Gomontiellaceae</taxon>
        <taxon>Crinalium</taxon>
    </lineage>
</organism>
<dbReference type="RefSeq" id="WP_015201367.1">
    <property type="nucleotide sequence ID" value="NC_019753.1"/>
</dbReference>
<evidence type="ECO:0000259" key="4">
    <source>
        <dbReference type="Pfam" id="PF20703"/>
    </source>
</evidence>
<feature type="repeat" description="WD" evidence="3">
    <location>
        <begin position="1429"/>
        <end position="1461"/>
    </location>
</feature>
<feature type="repeat" description="WD" evidence="3">
    <location>
        <begin position="1594"/>
        <end position="1628"/>
    </location>
</feature>
<keyword evidence="2" id="KW-0677">Repeat</keyword>
<dbReference type="KEGG" id="cep:Cri9333_0227"/>
<dbReference type="CDD" id="cd00200">
    <property type="entry name" value="WD40"/>
    <property type="match status" value="2"/>
</dbReference>
<evidence type="ECO:0000256" key="2">
    <source>
        <dbReference type="ARBA" id="ARBA00022737"/>
    </source>
</evidence>
<feature type="repeat" description="WD" evidence="3">
    <location>
        <begin position="1388"/>
        <end position="1420"/>
    </location>
</feature>
<evidence type="ECO:0000313" key="6">
    <source>
        <dbReference type="Proteomes" id="UP000010472"/>
    </source>
</evidence>
<dbReference type="InterPro" id="IPR049052">
    <property type="entry name" value="nSTAND1"/>
</dbReference>
<feature type="repeat" description="WD" evidence="3">
    <location>
        <begin position="1091"/>
        <end position="1121"/>
    </location>
</feature>
<gene>
    <name evidence="5" type="ORF">Cri9333_0227</name>
</gene>
<dbReference type="STRING" id="1173022.Cri9333_0227"/>
<dbReference type="PROSITE" id="PS50082">
    <property type="entry name" value="WD_REPEATS_2"/>
    <property type="match status" value="14"/>
</dbReference>
<dbReference type="EMBL" id="CP003620">
    <property type="protein sequence ID" value="AFZ11223.1"/>
    <property type="molecule type" value="Genomic_DNA"/>
</dbReference>
<dbReference type="HOGENOM" id="CLU_002352_2_0_3"/>
<dbReference type="InterPro" id="IPR036322">
    <property type="entry name" value="WD40_repeat_dom_sf"/>
</dbReference>
<dbReference type="InterPro" id="IPR019775">
    <property type="entry name" value="WD40_repeat_CS"/>
</dbReference>
<dbReference type="InterPro" id="IPR011990">
    <property type="entry name" value="TPR-like_helical_dom_sf"/>
</dbReference>
<dbReference type="eggNOG" id="COG0457">
    <property type="taxonomic scope" value="Bacteria"/>
</dbReference>
<evidence type="ECO:0000256" key="3">
    <source>
        <dbReference type="PROSITE-ProRule" id="PRU00221"/>
    </source>
</evidence>
<dbReference type="Pfam" id="PF20703">
    <property type="entry name" value="nSTAND1"/>
    <property type="match status" value="1"/>
</dbReference>
<dbReference type="InterPro" id="IPR020472">
    <property type="entry name" value="WD40_PAC1"/>
</dbReference>
<protein>
    <submittedName>
        <fullName evidence="5">WD-40 repeat-containing protein</fullName>
    </submittedName>
</protein>
<dbReference type="eggNOG" id="COG1672">
    <property type="taxonomic scope" value="Bacteria"/>
</dbReference>
<dbReference type="PROSITE" id="PS00678">
    <property type="entry name" value="WD_REPEATS_1"/>
    <property type="match status" value="1"/>
</dbReference>
<feature type="repeat" description="WD" evidence="3">
    <location>
        <begin position="1553"/>
        <end position="1585"/>
    </location>
</feature>
<feature type="repeat" description="WD" evidence="3">
    <location>
        <begin position="1347"/>
        <end position="1378"/>
    </location>
</feature>
<dbReference type="SUPFAM" id="SSF52540">
    <property type="entry name" value="P-loop containing nucleoside triphosphate hydrolases"/>
    <property type="match status" value="1"/>
</dbReference>
<feature type="repeat" description="WD" evidence="3">
    <location>
        <begin position="1132"/>
        <end position="1163"/>
    </location>
</feature>
<proteinExistence type="predicted"/>
<feature type="domain" description="Novel STAND NTPase 1" evidence="4">
    <location>
        <begin position="536"/>
        <end position="837"/>
    </location>
</feature>
<feature type="repeat" description="WD" evidence="3">
    <location>
        <begin position="1255"/>
        <end position="1296"/>
    </location>
</feature>
<dbReference type="PANTHER" id="PTHR19848:SF8">
    <property type="entry name" value="F-BOX AND WD REPEAT DOMAIN CONTAINING 7"/>
    <property type="match status" value="1"/>
</dbReference>
<dbReference type="eggNOG" id="COG2319">
    <property type="taxonomic scope" value="Bacteria"/>
</dbReference>
<reference evidence="5 6" key="1">
    <citation type="submission" date="2012-06" db="EMBL/GenBank/DDBJ databases">
        <title>Finished chromosome of genome of Crinalium epipsammum PCC 9333.</title>
        <authorList>
            <consortium name="US DOE Joint Genome Institute"/>
            <person name="Gugger M."/>
            <person name="Coursin T."/>
            <person name="Rippka R."/>
            <person name="Tandeau De Marsac N."/>
            <person name="Huntemann M."/>
            <person name="Wei C.-L."/>
            <person name="Han J."/>
            <person name="Detter J.C."/>
            <person name="Han C."/>
            <person name="Tapia R."/>
            <person name="Davenport K."/>
            <person name="Daligault H."/>
            <person name="Erkkila T."/>
            <person name="Gu W."/>
            <person name="Munk A.C.C."/>
            <person name="Teshima H."/>
            <person name="Xu Y."/>
            <person name="Chain P."/>
            <person name="Chen A."/>
            <person name="Krypides N."/>
            <person name="Mavromatis K."/>
            <person name="Markowitz V."/>
            <person name="Szeto E."/>
            <person name="Ivanova N."/>
            <person name="Mikhailova N."/>
            <person name="Ovchinnikova G."/>
            <person name="Pagani I."/>
            <person name="Pati A."/>
            <person name="Goodwin L."/>
            <person name="Peters L."/>
            <person name="Pitluck S."/>
            <person name="Woyke T."/>
            <person name="Kerfeld C."/>
        </authorList>
    </citation>
    <scope>NUCLEOTIDE SEQUENCE [LARGE SCALE GENOMIC DNA]</scope>
    <source>
        <strain evidence="5 6">PCC 9333</strain>
    </source>
</reference>
<evidence type="ECO:0000256" key="1">
    <source>
        <dbReference type="ARBA" id="ARBA00022574"/>
    </source>
</evidence>
<accession>K9VT27</accession>
<dbReference type="PATRIC" id="fig|1173022.3.peg.244"/>
<keyword evidence="1 3" id="KW-0853">WD repeat</keyword>
<dbReference type="Gene3D" id="1.25.40.10">
    <property type="entry name" value="Tetratricopeptide repeat domain"/>
    <property type="match status" value="1"/>
</dbReference>
<keyword evidence="6" id="KW-1185">Reference proteome</keyword>
<evidence type="ECO:0000313" key="5">
    <source>
        <dbReference type="EMBL" id="AFZ11223.1"/>
    </source>
</evidence>
<name>K9VT27_9CYAN</name>
<feature type="repeat" description="WD" evidence="3">
    <location>
        <begin position="1306"/>
        <end position="1338"/>
    </location>
</feature>
<dbReference type="PROSITE" id="PS50294">
    <property type="entry name" value="WD_REPEATS_REGION"/>
    <property type="match status" value="14"/>
</dbReference>
<dbReference type="SUPFAM" id="SSF50978">
    <property type="entry name" value="WD40 repeat-like"/>
    <property type="match status" value="2"/>
</dbReference>
<feature type="repeat" description="WD" evidence="3">
    <location>
        <begin position="1173"/>
        <end position="1207"/>
    </location>
</feature>
<dbReference type="SUPFAM" id="SSF50998">
    <property type="entry name" value="Quinoprotein alcohol dehydrogenase-like"/>
    <property type="match status" value="1"/>
</dbReference>
<dbReference type="Gene3D" id="3.40.50.300">
    <property type="entry name" value="P-loop containing nucleotide triphosphate hydrolases"/>
    <property type="match status" value="1"/>
</dbReference>
<dbReference type="InterPro" id="IPR011047">
    <property type="entry name" value="Quinoprotein_ADH-like_sf"/>
</dbReference>
<sequence>MNSDANILPMTLNASEEVAALNERSLKTLSRAITLSEGSFSLILVRCNYVALKAQMWHRLKESCGIKLQKLVLPQCAKTLFTTIKPEIALSPPPALMIFGLESVTSIDQLLVSTNQLRDEFRTHFPFPLVLWITEEVLQKLTRLAPDFKSWAASSIKFELNPNELNALWHQLTDGLFRYLLIAGASKFVPNQALDMAPGGRKRQELESVRRELYSSGMQPPRALEGTYQFVLGRDAYGCDRIDVALEHYQNSLDYWEQQDQTQGENQQDLTLSCEQVPSNHSCCERQGILLFHLGLCYRRLADLEPAKSSNHWQAAKDFFFAAVKVFEGQERHQIVAQLITQAGEVLRHLEAWKELQTLALESLTRLETYNSPLQLAQANGFLAEVALKASKPVEAYQAAQTALFILANFIGDSQTGTEKPLHHRSLYLLLLAKAERQMDQHFVAMTHLEQAHEDTEPQYEPQIYLDILEELRSLYFEQGRYLQAFEIKQEQRSIKQQYGFSTFVGASPLQPQRRPTGITGNNHVQVAQEIIAADRTKDVQQLISRISRNDYKLIIIHGASGVGKSSLINAGLVPTLANRVIAAKKALPVVQRVYTDWVVTLGRSLESSLINVGYSLVSPRDQLNSLAGIVRELRILASRNILTVLIFDQFEEFFSICTTASERQEFYDFLRDCLNFPYVKVILSLREDNLHYLLDLERRINLEAINNNILDKQIRYTLGNFSLENAKNIIKSLTEGSQFPLEPALIEQVVKDLAVELHEVRPIELQVVGAQIQSEKIKTLEQYWQLGVCPISILVARSLQDVILDCGYNNEDAVWSILFSLTDQRGTRPLKTWSELLSSIPILGSPRRRATDKLEEDNKLSSNHHAFNTFPPILKRGIRAGKKKTVENPQLELILKILVGSGLVYWVREEPEDRYQLVHDYVVEPIRQKYNSRLQFQLATKIKKNEIELVRVRKQRWRAIALGLIMAMLAIAASEFAWRAETQRKLAQNMRTNAELIALSASSDALFVSNKNFDALMEGLRAGIRLKQELIKSNHSILTISDLGIKTALNSWNFEQNFLPLPDKIESDTQLQVVTALEQAVYGIRERNHLEGHKDVVLDVSFSRDGKMIASASRDKTVRVSRPDGTLLSILIGHQESITSVAFSPDSKLIASGSWDKSIKLWRPDGSLVRTIKTNQGNIYRVNFSPDGKLIASASGDGTIDLWTIEGKLLNSWVGHKGIVTWVSFSPDSNVIVSASEDTTVKLWSPAGKLLKTLTGHGGKVNSVSFSSNGKLLASASDDKTVKVWSLNSTNFRKNSLKTQLLDTLKGHKNWVLGVSFSPNSQVIASVGEDNTVRLWNSNGQALKVMQGHSDSVTGVAFSPDGETIASGSYDKTVKLWRRTGNSHTVLRGHTNALNDVNFSADNQMIATASRDKTIKLWQRDGTLIATLKGHKDRVYSVNFNPNSQILASASKDKTIKLWSRQGTLIKTLIGHGDAVLDVKFSPNGQMIVSASRDKTIKIWDALTGKLIKTIKGHSERVNAIAFSPDGEIFASGSDDNTVKLWTADGLLIKTLKGHNGWVLDVSWSFDGQLLASASYDNTVKLWDRNGVEVKTMKGSTDSVAHVRFSPSGKILATTSWDNRVQLWRLDDTLLKTLQGHRDRVSTMNFSLDGKVLASGSHDKTVVLWNLDLDDLLKRSCAWLGDYLKNNPKVKDSDRHLCN</sequence>
<dbReference type="Pfam" id="PF00400">
    <property type="entry name" value="WD40"/>
    <property type="match status" value="14"/>
</dbReference>
<dbReference type="PRINTS" id="PR00320">
    <property type="entry name" value="GPROTEINBRPT"/>
</dbReference>
<dbReference type="InterPro" id="IPR027417">
    <property type="entry name" value="P-loop_NTPase"/>
</dbReference>
<dbReference type="SMART" id="SM00320">
    <property type="entry name" value="WD40"/>
    <property type="match status" value="14"/>
</dbReference>
<feature type="repeat" description="WD" evidence="3">
    <location>
        <begin position="1470"/>
        <end position="1511"/>
    </location>
</feature>
<dbReference type="PANTHER" id="PTHR19848">
    <property type="entry name" value="WD40 REPEAT PROTEIN"/>
    <property type="match status" value="1"/>
</dbReference>